<proteinExistence type="predicted"/>
<keyword evidence="2" id="KW-0472">Membrane</keyword>
<evidence type="ECO:0000313" key="5">
    <source>
        <dbReference type="WBParaSite" id="SBAD_0000532601-mRNA-1"/>
    </source>
</evidence>
<dbReference type="EMBL" id="UZAM01008762">
    <property type="protein sequence ID" value="VDP06311.1"/>
    <property type="molecule type" value="Genomic_DNA"/>
</dbReference>
<evidence type="ECO:0000256" key="2">
    <source>
        <dbReference type="SAM" id="Phobius"/>
    </source>
</evidence>
<keyword evidence="2" id="KW-1133">Transmembrane helix</keyword>
<keyword evidence="2" id="KW-0812">Transmembrane</keyword>
<reference evidence="5" key="1">
    <citation type="submission" date="2016-06" db="UniProtKB">
        <authorList>
            <consortium name="WormBaseParasite"/>
        </authorList>
    </citation>
    <scope>IDENTIFICATION</scope>
</reference>
<sequence length="234" mass="24744">MDTCDLPTQNHESDCHSLPCSPLSVFDKPAGDKPVPPAPFSSVRISSFIAFAIVCPRGSRAEGLRDTPSSFCALSAAKIAKLAIDGISVSQLDDIMSNENLYSPPPAISIPRVYVKKPTSETFSSALTTFQTAQSANPIQINAKVYLSPPTNGQGSPLALMDTSTEPVAPSQSRPVVPSSAPPSEQKSGLDLSLESSTSSRLDQALKFGEKLLLIVALLAIAILMIILYVQSSK</sequence>
<organism evidence="5">
    <name type="scientific">Soboliphyme baturini</name>
    <dbReference type="NCBI Taxonomy" id="241478"/>
    <lineage>
        <taxon>Eukaryota</taxon>
        <taxon>Metazoa</taxon>
        <taxon>Ecdysozoa</taxon>
        <taxon>Nematoda</taxon>
        <taxon>Enoplea</taxon>
        <taxon>Dorylaimia</taxon>
        <taxon>Dioctophymatida</taxon>
        <taxon>Dioctophymatoidea</taxon>
        <taxon>Soboliphymatidae</taxon>
        <taxon>Soboliphyme</taxon>
    </lineage>
</organism>
<dbReference type="Proteomes" id="UP000270296">
    <property type="component" value="Unassembled WGS sequence"/>
</dbReference>
<evidence type="ECO:0000313" key="4">
    <source>
        <dbReference type="Proteomes" id="UP000270296"/>
    </source>
</evidence>
<feature type="compositionally biased region" description="Low complexity" evidence="1">
    <location>
        <begin position="167"/>
        <end position="184"/>
    </location>
</feature>
<gene>
    <name evidence="3" type="ORF">SBAD_LOCUS5116</name>
</gene>
<evidence type="ECO:0000313" key="3">
    <source>
        <dbReference type="EMBL" id="VDP06311.1"/>
    </source>
</evidence>
<keyword evidence="4" id="KW-1185">Reference proteome</keyword>
<evidence type="ECO:0000256" key="1">
    <source>
        <dbReference type="SAM" id="MobiDB-lite"/>
    </source>
</evidence>
<accession>A0A183INC0</accession>
<reference evidence="3 4" key="2">
    <citation type="submission" date="2018-11" db="EMBL/GenBank/DDBJ databases">
        <authorList>
            <consortium name="Pathogen Informatics"/>
        </authorList>
    </citation>
    <scope>NUCLEOTIDE SEQUENCE [LARGE SCALE GENOMIC DNA]</scope>
</reference>
<dbReference type="AlphaFoldDB" id="A0A183INC0"/>
<dbReference type="WBParaSite" id="SBAD_0000532601-mRNA-1">
    <property type="protein sequence ID" value="SBAD_0000532601-mRNA-1"/>
    <property type="gene ID" value="SBAD_0000532601"/>
</dbReference>
<name>A0A183INC0_9BILA</name>
<protein>
    <submittedName>
        <fullName evidence="5">MSP domain-containing protein</fullName>
    </submittedName>
</protein>
<feature type="region of interest" description="Disordered" evidence="1">
    <location>
        <begin position="156"/>
        <end position="192"/>
    </location>
</feature>
<feature type="transmembrane region" description="Helical" evidence="2">
    <location>
        <begin position="212"/>
        <end position="230"/>
    </location>
</feature>